<protein>
    <recommendedName>
        <fullName evidence="3">PPM-type phosphatase domain-containing protein</fullName>
    </recommendedName>
</protein>
<reference evidence="4" key="1">
    <citation type="journal article" date="2015" name="Nature">
        <title>Complex archaea that bridge the gap between prokaryotes and eukaryotes.</title>
        <authorList>
            <person name="Spang A."/>
            <person name="Saw J.H."/>
            <person name="Jorgensen S.L."/>
            <person name="Zaremba-Niedzwiedzka K."/>
            <person name="Martijn J."/>
            <person name="Lind A.E."/>
            <person name="van Eijk R."/>
            <person name="Schleper C."/>
            <person name="Guy L."/>
            <person name="Ettema T.J."/>
        </authorList>
    </citation>
    <scope>NUCLEOTIDE SEQUENCE</scope>
</reference>
<dbReference type="InterPro" id="IPR052016">
    <property type="entry name" value="Bact_Sigma-Reg"/>
</dbReference>
<name>A0A0F9X8D2_9ZZZZ</name>
<dbReference type="EMBL" id="LAZR01000133">
    <property type="protein sequence ID" value="KKN87843.1"/>
    <property type="molecule type" value="Genomic_DNA"/>
</dbReference>
<dbReference type="InterPro" id="IPR001932">
    <property type="entry name" value="PPM-type_phosphatase-like_dom"/>
</dbReference>
<dbReference type="PANTHER" id="PTHR43156">
    <property type="entry name" value="STAGE II SPORULATION PROTEIN E-RELATED"/>
    <property type="match status" value="1"/>
</dbReference>
<evidence type="ECO:0000259" key="3">
    <source>
        <dbReference type="SMART" id="SM00331"/>
    </source>
</evidence>
<accession>A0A0F9X8D2</accession>
<keyword evidence="1" id="KW-0378">Hydrolase</keyword>
<sequence length="210" mass="22872">DVSGHGMAAALITVIVKMAFRSWVEAEWSLSDFVRRVNRDLCQFTPDSSFVVLVAAIYDHANERLDFVNCGHAPEPFHLPSDLSQPVVGLTQTGSMLLGLEDYIEVHETALSLAPGDAIFLATDGLTEAMNDQSELYGDDRLVEFLTTHRSKPVADLVTSLVEDVSRFVGSAAQSDDRTVLAFRVRGRHGQEDVTRHQTSPASPASGDSV</sequence>
<feature type="non-terminal residue" evidence="4">
    <location>
        <position position="1"/>
    </location>
</feature>
<dbReference type="SMART" id="SM00331">
    <property type="entry name" value="PP2C_SIG"/>
    <property type="match status" value="1"/>
</dbReference>
<dbReference type="Gene3D" id="3.60.40.10">
    <property type="entry name" value="PPM-type phosphatase domain"/>
    <property type="match status" value="1"/>
</dbReference>
<feature type="region of interest" description="Disordered" evidence="2">
    <location>
        <begin position="189"/>
        <end position="210"/>
    </location>
</feature>
<feature type="compositionally biased region" description="Polar residues" evidence="2">
    <location>
        <begin position="197"/>
        <end position="210"/>
    </location>
</feature>
<gene>
    <name evidence="4" type="ORF">LCGC14_0253740</name>
</gene>
<evidence type="ECO:0000313" key="4">
    <source>
        <dbReference type="EMBL" id="KKN87843.1"/>
    </source>
</evidence>
<proteinExistence type="predicted"/>
<dbReference type="PANTHER" id="PTHR43156:SF2">
    <property type="entry name" value="STAGE II SPORULATION PROTEIN E"/>
    <property type="match status" value="1"/>
</dbReference>
<comment type="caution">
    <text evidence="4">The sequence shown here is derived from an EMBL/GenBank/DDBJ whole genome shotgun (WGS) entry which is preliminary data.</text>
</comment>
<dbReference type="AlphaFoldDB" id="A0A0F9X8D2"/>
<organism evidence="4">
    <name type="scientific">marine sediment metagenome</name>
    <dbReference type="NCBI Taxonomy" id="412755"/>
    <lineage>
        <taxon>unclassified sequences</taxon>
        <taxon>metagenomes</taxon>
        <taxon>ecological metagenomes</taxon>
    </lineage>
</organism>
<feature type="domain" description="PPM-type phosphatase" evidence="3">
    <location>
        <begin position="1"/>
        <end position="185"/>
    </location>
</feature>
<dbReference type="SUPFAM" id="SSF81606">
    <property type="entry name" value="PP2C-like"/>
    <property type="match status" value="1"/>
</dbReference>
<evidence type="ECO:0000256" key="2">
    <source>
        <dbReference type="SAM" id="MobiDB-lite"/>
    </source>
</evidence>
<evidence type="ECO:0000256" key="1">
    <source>
        <dbReference type="ARBA" id="ARBA00022801"/>
    </source>
</evidence>
<dbReference type="GO" id="GO:0016791">
    <property type="term" value="F:phosphatase activity"/>
    <property type="evidence" value="ECO:0007669"/>
    <property type="project" value="TreeGrafter"/>
</dbReference>
<dbReference type="Pfam" id="PF07228">
    <property type="entry name" value="SpoIIE"/>
    <property type="match status" value="1"/>
</dbReference>
<dbReference type="InterPro" id="IPR036457">
    <property type="entry name" value="PPM-type-like_dom_sf"/>
</dbReference>